<dbReference type="EMBL" id="BPQB01000001">
    <property type="protein sequence ID" value="GJE84698.1"/>
    <property type="molecule type" value="Genomic_DNA"/>
</dbReference>
<protein>
    <recommendedName>
        <fullName evidence="4">Phosphoglycerate mutase family protein</fullName>
    </recommendedName>
</protein>
<evidence type="ECO:0000256" key="1">
    <source>
        <dbReference type="SAM" id="SignalP"/>
    </source>
</evidence>
<dbReference type="AlphaFoldDB" id="A0A9P3FY39"/>
<name>A0A9P3FY39_9APHY</name>
<comment type="caution">
    <text evidence="2">The sequence shown here is derived from an EMBL/GenBank/DDBJ whole genome shotgun (WGS) entry which is preliminary data.</text>
</comment>
<accession>A0A9P3FY39</accession>
<evidence type="ECO:0000313" key="3">
    <source>
        <dbReference type="Proteomes" id="UP000703269"/>
    </source>
</evidence>
<proteinExistence type="predicted"/>
<evidence type="ECO:0008006" key="4">
    <source>
        <dbReference type="Google" id="ProtNLM"/>
    </source>
</evidence>
<dbReference type="OrthoDB" id="425925at2759"/>
<dbReference type="Proteomes" id="UP000703269">
    <property type="component" value="Unassembled WGS sequence"/>
</dbReference>
<sequence length="191" mass="20674">MRSSFTALTWIVLLATAGYQRVAADDPSFRNTVYLIRNGETNTKEFGSGLTQTGILRSQCLPSVFGPNTAQTVGYILAEPPLKRKSNVSDAVDTVIPLAESLRIPIDISCGHDDKDCVAEALSTFAVKNSTASMLVVWDSDLLPDIAEALGASDVNDWPKGRHDLIWTIQKNKIRSRASEACPGLDNVVPV</sequence>
<organism evidence="2 3">
    <name type="scientific">Phanerochaete sordida</name>
    <dbReference type="NCBI Taxonomy" id="48140"/>
    <lineage>
        <taxon>Eukaryota</taxon>
        <taxon>Fungi</taxon>
        <taxon>Dikarya</taxon>
        <taxon>Basidiomycota</taxon>
        <taxon>Agaricomycotina</taxon>
        <taxon>Agaricomycetes</taxon>
        <taxon>Polyporales</taxon>
        <taxon>Phanerochaetaceae</taxon>
        <taxon>Phanerochaete</taxon>
    </lineage>
</organism>
<feature type="chain" id="PRO_5040514363" description="Phosphoglycerate mutase family protein" evidence="1">
    <location>
        <begin position="25"/>
        <end position="191"/>
    </location>
</feature>
<feature type="signal peptide" evidence="1">
    <location>
        <begin position="1"/>
        <end position="24"/>
    </location>
</feature>
<gene>
    <name evidence="2" type="ORF">PsYK624_007740</name>
</gene>
<keyword evidence="1" id="KW-0732">Signal</keyword>
<reference evidence="2 3" key="1">
    <citation type="submission" date="2021-08" db="EMBL/GenBank/DDBJ databases">
        <title>Draft Genome Sequence of Phanerochaete sordida strain YK-624.</title>
        <authorList>
            <person name="Mori T."/>
            <person name="Dohra H."/>
            <person name="Suzuki T."/>
            <person name="Kawagishi H."/>
            <person name="Hirai H."/>
        </authorList>
    </citation>
    <scope>NUCLEOTIDE SEQUENCE [LARGE SCALE GENOMIC DNA]</scope>
    <source>
        <strain evidence="2 3">YK-624</strain>
    </source>
</reference>
<evidence type="ECO:0000313" key="2">
    <source>
        <dbReference type="EMBL" id="GJE84698.1"/>
    </source>
</evidence>
<keyword evidence="3" id="KW-1185">Reference proteome</keyword>